<protein>
    <submittedName>
        <fullName evidence="1">Uncharacterized protein</fullName>
    </submittedName>
</protein>
<sequence>MSIPQNAPTSHVSLKKERKVSYDWTSQFVRGISGTSACGLAALNFVRIVFEQLGEQSHRGCAKSILRTITAKEKMEVSVSSC</sequence>
<dbReference type="EMBL" id="MU267722">
    <property type="protein sequence ID" value="KAH7910221.1"/>
    <property type="molecule type" value="Genomic_DNA"/>
</dbReference>
<gene>
    <name evidence="1" type="ORF">BJ138DRAFT_1153397</name>
</gene>
<dbReference type="Proteomes" id="UP000790377">
    <property type="component" value="Unassembled WGS sequence"/>
</dbReference>
<keyword evidence="2" id="KW-1185">Reference proteome</keyword>
<comment type="caution">
    <text evidence="1">The sequence shown here is derived from an EMBL/GenBank/DDBJ whole genome shotgun (WGS) entry which is preliminary data.</text>
</comment>
<proteinExistence type="predicted"/>
<accession>A0ACB8A9S3</accession>
<reference evidence="1" key="1">
    <citation type="journal article" date="2021" name="New Phytol.">
        <title>Evolutionary innovations through gain and loss of genes in the ectomycorrhizal Boletales.</title>
        <authorList>
            <person name="Wu G."/>
            <person name="Miyauchi S."/>
            <person name="Morin E."/>
            <person name="Kuo A."/>
            <person name="Drula E."/>
            <person name="Varga T."/>
            <person name="Kohler A."/>
            <person name="Feng B."/>
            <person name="Cao Y."/>
            <person name="Lipzen A."/>
            <person name="Daum C."/>
            <person name="Hundley H."/>
            <person name="Pangilinan J."/>
            <person name="Johnson J."/>
            <person name="Barry K."/>
            <person name="LaButti K."/>
            <person name="Ng V."/>
            <person name="Ahrendt S."/>
            <person name="Min B."/>
            <person name="Choi I.G."/>
            <person name="Park H."/>
            <person name="Plett J.M."/>
            <person name="Magnuson J."/>
            <person name="Spatafora J.W."/>
            <person name="Nagy L.G."/>
            <person name="Henrissat B."/>
            <person name="Grigoriev I.V."/>
            <person name="Yang Z.L."/>
            <person name="Xu J."/>
            <person name="Martin F.M."/>
        </authorList>
    </citation>
    <scope>NUCLEOTIDE SEQUENCE</scope>
    <source>
        <strain evidence="1">ATCC 28755</strain>
    </source>
</reference>
<evidence type="ECO:0000313" key="2">
    <source>
        <dbReference type="Proteomes" id="UP000790377"/>
    </source>
</evidence>
<organism evidence="1 2">
    <name type="scientific">Hygrophoropsis aurantiaca</name>
    <dbReference type="NCBI Taxonomy" id="72124"/>
    <lineage>
        <taxon>Eukaryota</taxon>
        <taxon>Fungi</taxon>
        <taxon>Dikarya</taxon>
        <taxon>Basidiomycota</taxon>
        <taxon>Agaricomycotina</taxon>
        <taxon>Agaricomycetes</taxon>
        <taxon>Agaricomycetidae</taxon>
        <taxon>Boletales</taxon>
        <taxon>Coniophorineae</taxon>
        <taxon>Hygrophoropsidaceae</taxon>
        <taxon>Hygrophoropsis</taxon>
    </lineage>
</organism>
<evidence type="ECO:0000313" key="1">
    <source>
        <dbReference type="EMBL" id="KAH7910221.1"/>
    </source>
</evidence>
<name>A0ACB8A9S3_9AGAM</name>